<dbReference type="AlphaFoldDB" id="A0A316VMK5"/>
<dbReference type="InterPro" id="IPR017905">
    <property type="entry name" value="ERV/ALR_sulphydryl_oxidase"/>
</dbReference>
<dbReference type="Gene3D" id="1.20.120.310">
    <property type="entry name" value="ERV/ALR sulfhydryl oxidase domain"/>
    <property type="match status" value="1"/>
</dbReference>
<gene>
    <name evidence="8" type="ORF">FA14DRAFT_115165</name>
</gene>
<name>A0A316VMK5_9BASI</name>
<evidence type="ECO:0000256" key="4">
    <source>
        <dbReference type="ARBA" id="ARBA00023002"/>
    </source>
</evidence>
<keyword evidence="9" id="KW-1185">Reference proteome</keyword>
<dbReference type="PANTHER" id="PTHR12645">
    <property type="entry name" value="ALR/ERV"/>
    <property type="match status" value="1"/>
</dbReference>
<dbReference type="STRING" id="1280837.A0A316VMK5"/>
<evidence type="ECO:0000256" key="2">
    <source>
        <dbReference type="ARBA" id="ARBA00022630"/>
    </source>
</evidence>
<dbReference type="GO" id="GO:0016971">
    <property type="term" value="F:flavin-dependent sulfhydryl oxidase activity"/>
    <property type="evidence" value="ECO:0007669"/>
    <property type="project" value="InterPro"/>
</dbReference>
<evidence type="ECO:0000256" key="3">
    <source>
        <dbReference type="ARBA" id="ARBA00022827"/>
    </source>
</evidence>
<evidence type="ECO:0000259" key="7">
    <source>
        <dbReference type="PROSITE" id="PS51324"/>
    </source>
</evidence>
<dbReference type="GO" id="GO:0005739">
    <property type="term" value="C:mitochondrion"/>
    <property type="evidence" value="ECO:0007669"/>
    <property type="project" value="TreeGrafter"/>
</dbReference>
<evidence type="ECO:0000256" key="1">
    <source>
        <dbReference type="ARBA" id="ARBA00001974"/>
    </source>
</evidence>
<dbReference type="RefSeq" id="XP_025357633.1">
    <property type="nucleotide sequence ID" value="XM_025496095.1"/>
</dbReference>
<protein>
    <recommendedName>
        <fullName evidence="6">Sulfhydryl oxidase</fullName>
        <ecNumber evidence="6">1.8.3.2</ecNumber>
    </recommendedName>
</protein>
<keyword evidence="5" id="KW-1015">Disulfide bond</keyword>
<dbReference type="FunFam" id="1.20.120.310:FF:000002">
    <property type="entry name" value="Sulfhydryl oxidase"/>
    <property type="match status" value="1"/>
</dbReference>
<sequence>IVSQGAIMPKMTNATAKAELGRATWRFLHTMTLRFPEKPTQSDRETLLRFMNDFSRLYPCGECAEHFQQLLKELPPQTASRMNAALWLCAAHNKVNERLGKPEFPCDKLDETYDCGCGDDT</sequence>
<comment type="catalytic activity">
    <reaction evidence="6">
        <text>2 R'C(R)SH + O2 = R'C(R)S-S(R)CR' + H2O2</text>
        <dbReference type="Rhea" id="RHEA:17357"/>
        <dbReference type="ChEBI" id="CHEBI:15379"/>
        <dbReference type="ChEBI" id="CHEBI:16240"/>
        <dbReference type="ChEBI" id="CHEBI:16520"/>
        <dbReference type="ChEBI" id="CHEBI:17412"/>
        <dbReference type="EC" id="1.8.3.2"/>
    </reaction>
</comment>
<dbReference type="GO" id="GO:0050660">
    <property type="term" value="F:flavin adenine dinucleotide binding"/>
    <property type="evidence" value="ECO:0007669"/>
    <property type="project" value="TreeGrafter"/>
</dbReference>
<dbReference type="Proteomes" id="UP000245771">
    <property type="component" value="Unassembled WGS sequence"/>
</dbReference>
<dbReference type="InterPro" id="IPR036774">
    <property type="entry name" value="ERV/ALR_sulphydryl_oxid_sf"/>
</dbReference>
<feature type="non-terminal residue" evidence="8">
    <location>
        <position position="121"/>
    </location>
</feature>
<keyword evidence="4 6" id="KW-0560">Oxidoreductase</keyword>
<evidence type="ECO:0000256" key="5">
    <source>
        <dbReference type="ARBA" id="ARBA00023157"/>
    </source>
</evidence>
<dbReference type="EMBL" id="KZ819602">
    <property type="protein sequence ID" value="PWN37331.1"/>
    <property type="molecule type" value="Genomic_DNA"/>
</dbReference>
<proteinExistence type="predicted"/>
<reference evidence="8 9" key="1">
    <citation type="journal article" date="2018" name="Mol. Biol. Evol.">
        <title>Broad Genomic Sampling Reveals a Smut Pathogenic Ancestry of the Fungal Clade Ustilaginomycotina.</title>
        <authorList>
            <person name="Kijpornyongpan T."/>
            <person name="Mondo S.J."/>
            <person name="Barry K."/>
            <person name="Sandor L."/>
            <person name="Lee J."/>
            <person name="Lipzen A."/>
            <person name="Pangilinan J."/>
            <person name="LaButti K."/>
            <person name="Hainaut M."/>
            <person name="Henrissat B."/>
            <person name="Grigoriev I.V."/>
            <person name="Spatafora J.W."/>
            <person name="Aime M.C."/>
        </authorList>
    </citation>
    <scope>NUCLEOTIDE SEQUENCE [LARGE SCALE GENOMIC DNA]</scope>
    <source>
        <strain evidence="8 9">MCA 3882</strain>
    </source>
</reference>
<comment type="cofactor">
    <cofactor evidence="1 6">
        <name>FAD</name>
        <dbReference type="ChEBI" id="CHEBI:57692"/>
    </cofactor>
</comment>
<keyword evidence="2 6" id="KW-0285">Flavoprotein</keyword>
<dbReference type="PANTHER" id="PTHR12645:SF1">
    <property type="entry name" value="FAD-LINKED SULFHYDRYL OXIDASE ERV2"/>
    <property type="match status" value="1"/>
</dbReference>
<evidence type="ECO:0000313" key="9">
    <source>
        <dbReference type="Proteomes" id="UP000245771"/>
    </source>
</evidence>
<evidence type="ECO:0000313" key="8">
    <source>
        <dbReference type="EMBL" id="PWN37331.1"/>
    </source>
</evidence>
<feature type="non-terminal residue" evidence="8">
    <location>
        <position position="1"/>
    </location>
</feature>
<feature type="domain" description="ERV/ALR sulfhydryl oxidase" evidence="7">
    <location>
        <begin position="13"/>
        <end position="113"/>
    </location>
</feature>
<evidence type="ECO:0000256" key="6">
    <source>
        <dbReference type="RuleBase" id="RU371123"/>
    </source>
</evidence>
<organism evidence="8 9">
    <name type="scientific">Meira miltonrushii</name>
    <dbReference type="NCBI Taxonomy" id="1280837"/>
    <lineage>
        <taxon>Eukaryota</taxon>
        <taxon>Fungi</taxon>
        <taxon>Dikarya</taxon>
        <taxon>Basidiomycota</taxon>
        <taxon>Ustilaginomycotina</taxon>
        <taxon>Exobasidiomycetes</taxon>
        <taxon>Exobasidiales</taxon>
        <taxon>Brachybasidiaceae</taxon>
        <taxon>Meira</taxon>
    </lineage>
</organism>
<dbReference type="SUPFAM" id="SSF69000">
    <property type="entry name" value="FAD-dependent thiol oxidase"/>
    <property type="match status" value="1"/>
</dbReference>
<dbReference type="PROSITE" id="PS51324">
    <property type="entry name" value="ERV_ALR"/>
    <property type="match status" value="1"/>
</dbReference>
<dbReference type="Pfam" id="PF04777">
    <property type="entry name" value="Evr1_Alr"/>
    <property type="match status" value="1"/>
</dbReference>
<keyword evidence="3 6" id="KW-0274">FAD</keyword>
<dbReference type="OrthoDB" id="59470at2759"/>
<dbReference type="GeneID" id="37017876"/>
<dbReference type="FunCoup" id="A0A316VMK5">
    <property type="interactions" value="253"/>
</dbReference>
<accession>A0A316VMK5</accession>
<dbReference type="EC" id="1.8.3.2" evidence="6"/>
<dbReference type="InParanoid" id="A0A316VMK5"/>
<dbReference type="InterPro" id="IPR039799">
    <property type="entry name" value="ALR/ERV"/>
</dbReference>